<feature type="transmembrane region" description="Helical" evidence="1">
    <location>
        <begin position="475"/>
        <end position="493"/>
    </location>
</feature>
<name>A0A242A7K6_9ENTE</name>
<dbReference type="RefSeq" id="WP_086274652.1">
    <property type="nucleotide sequence ID" value="NZ_NGKU01000001.1"/>
</dbReference>
<keyword evidence="3" id="KW-1185">Reference proteome</keyword>
<feature type="transmembrane region" description="Helical" evidence="1">
    <location>
        <begin position="378"/>
        <end position="395"/>
    </location>
</feature>
<evidence type="ECO:0000313" key="3">
    <source>
        <dbReference type="Proteomes" id="UP000195043"/>
    </source>
</evidence>
<feature type="transmembrane region" description="Helical" evidence="1">
    <location>
        <begin position="407"/>
        <end position="426"/>
    </location>
</feature>
<sequence length="510" mass="59830">MIKYMKVFEINPDLEVISHESDVMSDFDFKIDDFFRKHIIKSTTDPNSKAARFRSDNSDIFNPCIQCFTENDFDQSSLDIANHLKMNMHYSVKNSFLLVVLSYNFEEERFVGTDEVLAIMKMELNEGIQMNGNKFKIQPNMLPDLGNSLQKCAFIYKSKIENFKDNTVAVSYTHLDVYKRISGSFIPNVISSIFSFRLETEKIDYELSNFIQIQSKYDRNISSVPFLLDSIDFLSSNLSRRIMIDALSNIFDNKNGNSLLIIKQSVKVIEIDKLSGDFEKCYEIISRINEFIFGEPSNYREKLRILRNLLYEGIDEENNNIYDQDFWNKLLILSINEYNIYVDEKVTKFISEKKEIIKEQFSMSKEISNQIAETKKSLMNNIVSIIGIFLSKFIFDAISRNDEHLSFFSYLIALFFSVYLLVIYFISGEFKSYQTYVKRVEIMNTYYPKLYLTKDNIIGDLEEKISNPEIKKLKYVNITAGICYVFFVVLFLQRLGFFDLFIRTIFTPDK</sequence>
<keyword evidence="1" id="KW-0472">Membrane</keyword>
<proteinExistence type="predicted"/>
<accession>A0A242A7K6</accession>
<reference evidence="2 3" key="1">
    <citation type="submission" date="2017-05" db="EMBL/GenBank/DDBJ databases">
        <title>The Genome Sequence of Enterococcus sp. 8G7_MSG3316.</title>
        <authorList>
            <consortium name="The Broad Institute Genomics Platform"/>
            <consortium name="The Broad Institute Genomic Center for Infectious Diseases"/>
            <person name="Earl A."/>
            <person name="Manson A."/>
            <person name="Schwartman J."/>
            <person name="Gilmore M."/>
            <person name="Abouelleil A."/>
            <person name="Cao P."/>
            <person name="Chapman S."/>
            <person name="Cusick C."/>
            <person name="Shea T."/>
            <person name="Young S."/>
            <person name="Neafsey D."/>
            <person name="Nusbaum C."/>
            <person name="Birren B."/>
        </authorList>
    </citation>
    <scope>NUCLEOTIDE SEQUENCE [LARGE SCALE GENOMIC DNA]</scope>
    <source>
        <strain evidence="2 3">8G7_MSG3316</strain>
    </source>
</reference>
<dbReference type="STRING" id="1834191.A5886_001790"/>
<evidence type="ECO:0000256" key="1">
    <source>
        <dbReference type="SAM" id="Phobius"/>
    </source>
</evidence>
<dbReference type="AlphaFoldDB" id="A0A242A7K6"/>
<comment type="caution">
    <text evidence="2">The sequence shown here is derived from an EMBL/GenBank/DDBJ whole genome shotgun (WGS) entry which is preliminary data.</text>
</comment>
<dbReference type="EMBL" id="NGKU01000001">
    <property type="protein sequence ID" value="OTN76711.1"/>
    <property type="molecule type" value="Genomic_DNA"/>
</dbReference>
<protein>
    <submittedName>
        <fullName evidence="2">Uncharacterized protein</fullName>
    </submittedName>
</protein>
<organism evidence="2 3">
    <name type="scientific">Candidatus Enterococcus testudinis</name>
    <dbReference type="NCBI Taxonomy" id="1834191"/>
    <lineage>
        <taxon>Bacteria</taxon>
        <taxon>Bacillati</taxon>
        <taxon>Bacillota</taxon>
        <taxon>Bacilli</taxon>
        <taxon>Lactobacillales</taxon>
        <taxon>Enterococcaceae</taxon>
        <taxon>Enterococcus</taxon>
    </lineage>
</organism>
<gene>
    <name evidence="2" type="ORF">A5886_001790</name>
</gene>
<dbReference type="OrthoDB" id="2234012at2"/>
<evidence type="ECO:0000313" key="2">
    <source>
        <dbReference type="EMBL" id="OTN76711.1"/>
    </source>
</evidence>
<dbReference type="Proteomes" id="UP000195043">
    <property type="component" value="Unassembled WGS sequence"/>
</dbReference>
<keyword evidence="1" id="KW-1133">Transmembrane helix</keyword>
<keyword evidence="1" id="KW-0812">Transmembrane</keyword>